<dbReference type="EMBL" id="JAVIJP010000004">
    <property type="protein sequence ID" value="KAL3654560.1"/>
    <property type="molecule type" value="Genomic_DNA"/>
</dbReference>
<reference evidence="2" key="1">
    <citation type="journal article" date="2024" name="IScience">
        <title>Strigolactones Initiate the Formation of Haustorium-like Structures in Castilleja.</title>
        <authorList>
            <person name="Buerger M."/>
            <person name="Peterson D."/>
            <person name="Chory J."/>
        </authorList>
    </citation>
    <scope>NUCLEOTIDE SEQUENCE [LARGE SCALE GENOMIC DNA]</scope>
</reference>
<proteinExistence type="predicted"/>
<dbReference type="Proteomes" id="UP001632038">
    <property type="component" value="Unassembled WGS sequence"/>
</dbReference>
<dbReference type="PANTHER" id="PTHR46328">
    <property type="entry name" value="FAR-RED IMPAIRED RESPONSIVE (FAR1) FAMILY PROTEIN-RELATED"/>
    <property type="match status" value="1"/>
</dbReference>
<sequence>MEVPPTDHPSTSTPICHEGEGIHGDAIHHIDAETGSTPTQIQLKVKIVISPRNSQYYIPTCDPVLKPYVNQRFSSVDDGIEFYRRYAANCGFDIRLGTTSRARDGSISNKYVYCSREGEKYCPAAPKVNDVQVDK</sequence>
<gene>
    <name evidence="1" type="ORF">CASFOL_001545</name>
</gene>
<dbReference type="AlphaFoldDB" id="A0ABD3EJV4"/>
<evidence type="ECO:0000313" key="1">
    <source>
        <dbReference type="EMBL" id="KAL3654560.1"/>
    </source>
</evidence>
<name>A0ABD3EJV4_9LAMI</name>
<evidence type="ECO:0000313" key="2">
    <source>
        <dbReference type="Proteomes" id="UP001632038"/>
    </source>
</evidence>
<accession>A0ABD3EJV4</accession>
<organism evidence="1 2">
    <name type="scientific">Castilleja foliolosa</name>
    <dbReference type="NCBI Taxonomy" id="1961234"/>
    <lineage>
        <taxon>Eukaryota</taxon>
        <taxon>Viridiplantae</taxon>
        <taxon>Streptophyta</taxon>
        <taxon>Embryophyta</taxon>
        <taxon>Tracheophyta</taxon>
        <taxon>Spermatophyta</taxon>
        <taxon>Magnoliopsida</taxon>
        <taxon>eudicotyledons</taxon>
        <taxon>Gunneridae</taxon>
        <taxon>Pentapetalae</taxon>
        <taxon>asterids</taxon>
        <taxon>lamiids</taxon>
        <taxon>Lamiales</taxon>
        <taxon>Orobanchaceae</taxon>
        <taxon>Pedicularideae</taxon>
        <taxon>Castillejinae</taxon>
        <taxon>Castilleja</taxon>
    </lineage>
</organism>
<protein>
    <recommendedName>
        <fullName evidence="3">FAR1 domain-containing protein</fullName>
    </recommendedName>
</protein>
<evidence type="ECO:0008006" key="3">
    <source>
        <dbReference type="Google" id="ProtNLM"/>
    </source>
</evidence>
<comment type="caution">
    <text evidence="1">The sequence shown here is derived from an EMBL/GenBank/DDBJ whole genome shotgun (WGS) entry which is preliminary data.</text>
</comment>
<dbReference type="PANTHER" id="PTHR46328:SF31">
    <property type="entry name" value="PROTEIN FAR1-RELATED SEQUENCE 5-LIKE"/>
    <property type="match status" value="1"/>
</dbReference>
<keyword evidence="2" id="KW-1185">Reference proteome</keyword>